<dbReference type="PANTHER" id="PTHR12459">
    <property type="entry name" value="TRANSMEMBRANE PROTEIN 135-RELATED"/>
    <property type="match status" value="1"/>
</dbReference>
<feature type="region of interest" description="Disordered" evidence="1">
    <location>
        <begin position="71"/>
        <end position="99"/>
    </location>
</feature>
<evidence type="ECO:0000313" key="2">
    <source>
        <dbReference type="EMBL" id="GJN07739.1"/>
    </source>
</evidence>
<reference evidence="2" key="1">
    <citation type="journal article" date="2018" name="DNA Res.">
        <title>Multiple hybrid de novo genome assembly of finger millet, an orphan allotetraploid crop.</title>
        <authorList>
            <person name="Hatakeyama M."/>
            <person name="Aluri S."/>
            <person name="Balachadran M.T."/>
            <person name="Sivarajan S.R."/>
            <person name="Patrignani A."/>
            <person name="Gruter S."/>
            <person name="Poveda L."/>
            <person name="Shimizu-Inatsugi R."/>
            <person name="Baeten J."/>
            <person name="Francoijs K.J."/>
            <person name="Nataraja K.N."/>
            <person name="Reddy Y.A.N."/>
            <person name="Phadnis S."/>
            <person name="Ravikumar R.L."/>
            <person name="Schlapbach R."/>
            <person name="Sreeman S.M."/>
            <person name="Shimizu K.K."/>
        </authorList>
    </citation>
    <scope>NUCLEOTIDE SEQUENCE</scope>
</reference>
<evidence type="ECO:0000256" key="1">
    <source>
        <dbReference type="SAM" id="MobiDB-lite"/>
    </source>
</evidence>
<dbReference type="InterPro" id="IPR026749">
    <property type="entry name" value="Tmem135"/>
</dbReference>
<dbReference type="AlphaFoldDB" id="A0AAV5D9P6"/>
<proteinExistence type="predicted"/>
<reference evidence="2" key="2">
    <citation type="submission" date="2021-12" db="EMBL/GenBank/DDBJ databases">
        <title>Resequencing data analysis of finger millet.</title>
        <authorList>
            <person name="Hatakeyama M."/>
            <person name="Aluri S."/>
            <person name="Balachadran M.T."/>
            <person name="Sivarajan S.R."/>
            <person name="Poveda L."/>
            <person name="Shimizu-Inatsugi R."/>
            <person name="Schlapbach R."/>
            <person name="Sreeman S.M."/>
            <person name="Shimizu K.K."/>
        </authorList>
    </citation>
    <scope>NUCLEOTIDE SEQUENCE</scope>
</reference>
<dbReference type="Proteomes" id="UP001054889">
    <property type="component" value="Unassembled WGS sequence"/>
</dbReference>
<protein>
    <submittedName>
        <fullName evidence="2">Uncharacterized protein</fullName>
    </submittedName>
</protein>
<dbReference type="EMBL" id="BQKI01000015">
    <property type="protein sequence ID" value="GJN07739.1"/>
    <property type="molecule type" value="Genomic_DNA"/>
</dbReference>
<gene>
    <name evidence="2" type="primary">ga25597</name>
    <name evidence="2" type="ORF">PR202_ga25597</name>
</gene>
<comment type="caution">
    <text evidence="2">The sequence shown here is derived from an EMBL/GenBank/DDBJ whole genome shotgun (WGS) entry which is preliminary data.</text>
</comment>
<name>A0AAV5D9P6_ELECO</name>
<dbReference type="PANTHER" id="PTHR12459:SF15">
    <property type="entry name" value="TRANSMEMBRANE PROTEIN 135"/>
    <property type="match status" value="1"/>
</dbReference>
<feature type="compositionally biased region" description="Basic and acidic residues" evidence="1">
    <location>
        <begin position="71"/>
        <end position="90"/>
    </location>
</feature>
<organism evidence="2 3">
    <name type="scientific">Eleusine coracana subsp. coracana</name>
    <dbReference type="NCBI Taxonomy" id="191504"/>
    <lineage>
        <taxon>Eukaryota</taxon>
        <taxon>Viridiplantae</taxon>
        <taxon>Streptophyta</taxon>
        <taxon>Embryophyta</taxon>
        <taxon>Tracheophyta</taxon>
        <taxon>Spermatophyta</taxon>
        <taxon>Magnoliopsida</taxon>
        <taxon>Liliopsida</taxon>
        <taxon>Poales</taxon>
        <taxon>Poaceae</taxon>
        <taxon>PACMAD clade</taxon>
        <taxon>Chloridoideae</taxon>
        <taxon>Cynodonteae</taxon>
        <taxon>Eleusininae</taxon>
        <taxon>Eleusine</taxon>
    </lineage>
</organism>
<accession>A0AAV5D9P6</accession>
<evidence type="ECO:0000313" key="3">
    <source>
        <dbReference type="Proteomes" id="UP001054889"/>
    </source>
</evidence>
<keyword evidence="3" id="KW-1185">Reference proteome</keyword>
<sequence length="204" mass="23708">MWVRRELVRESTGGHGDDAYAVEWRRQEAAKWRQRDAAECWRRVDEIRSGGRRRTDAAEWKRASDEMRRRWQDAGRRQRDRESEMRRGGRSDGPSASGVELGLRWGPNRPMLFPTGLALLIEKKSRRIEISLYCVARAIESLFTCIVDAGLCPVMLQIKRPDIVVFSIATSIIMHCYDQERDAFRSKYLNVLDWVCGDPGTIHR</sequence>